<keyword evidence="7" id="KW-0808">Transferase</keyword>
<dbReference type="AlphaFoldDB" id="A0A8J7MKC8"/>
<reference evidence="7" key="1">
    <citation type="submission" date="2021-01" db="EMBL/GenBank/DDBJ databases">
        <title>Modified the classification status of verrucomicrobia.</title>
        <authorList>
            <person name="Feng X."/>
        </authorList>
    </citation>
    <scope>NUCLEOTIDE SEQUENCE</scope>
    <source>
        <strain evidence="7">_KCTC 22039</strain>
    </source>
</reference>
<comment type="cofactor">
    <cofactor evidence="1 5">
        <name>pyridoxal 5'-phosphate</name>
        <dbReference type="ChEBI" id="CHEBI:597326"/>
    </cofactor>
</comment>
<evidence type="ECO:0000259" key="6">
    <source>
        <dbReference type="Pfam" id="PF00266"/>
    </source>
</evidence>
<protein>
    <submittedName>
        <fullName evidence="7">Alanine--glyoxylate aminotransferase family protein</fullName>
    </submittedName>
</protein>
<evidence type="ECO:0000256" key="5">
    <source>
        <dbReference type="PIRSR" id="PIRSR000524-50"/>
    </source>
</evidence>
<proteinExistence type="inferred from homology"/>
<dbReference type="InterPro" id="IPR024169">
    <property type="entry name" value="SP_NH2Trfase/AEP_transaminase"/>
</dbReference>
<dbReference type="PANTHER" id="PTHR21152:SF40">
    <property type="entry name" value="ALANINE--GLYOXYLATE AMINOTRANSFERASE"/>
    <property type="match status" value="1"/>
</dbReference>
<accession>A0A8J7MKC8</accession>
<dbReference type="Gene3D" id="3.40.640.10">
    <property type="entry name" value="Type I PLP-dependent aspartate aminotransferase-like (Major domain)"/>
    <property type="match status" value="1"/>
</dbReference>
<dbReference type="SUPFAM" id="SSF53383">
    <property type="entry name" value="PLP-dependent transferases"/>
    <property type="match status" value="1"/>
</dbReference>
<dbReference type="InterPro" id="IPR015424">
    <property type="entry name" value="PyrdxlP-dep_Trfase"/>
</dbReference>
<evidence type="ECO:0000256" key="1">
    <source>
        <dbReference type="ARBA" id="ARBA00001933"/>
    </source>
</evidence>
<feature type="modified residue" description="N6-(pyridoxal phosphate)lysine" evidence="5">
    <location>
        <position position="163"/>
    </location>
</feature>
<evidence type="ECO:0000313" key="7">
    <source>
        <dbReference type="EMBL" id="MBK1792613.1"/>
    </source>
</evidence>
<evidence type="ECO:0000313" key="8">
    <source>
        <dbReference type="Proteomes" id="UP000624703"/>
    </source>
</evidence>
<dbReference type="GO" id="GO:0004760">
    <property type="term" value="F:L-serine-pyruvate transaminase activity"/>
    <property type="evidence" value="ECO:0007669"/>
    <property type="project" value="TreeGrafter"/>
</dbReference>
<dbReference type="PIRSF" id="PIRSF000524">
    <property type="entry name" value="SPT"/>
    <property type="match status" value="1"/>
</dbReference>
<dbReference type="Gene3D" id="3.90.1150.10">
    <property type="entry name" value="Aspartate Aminotransferase, domain 1"/>
    <property type="match status" value="1"/>
</dbReference>
<dbReference type="PANTHER" id="PTHR21152">
    <property type="entry name" value="AMINOTRANSFERASE CLASS V"/>
    <property type="match status" value="1"/>
</dbReference>
<dbReference type="Pfam" id="PF00266">
    <property type="entry name" value="Aminotran_5"/>
    <property type="match status" value="1"/>
</dbReference>
<keyword evidence="3 5" id="KW-0663">Pyridoxal phosphate</keyword>
<dbReference type="GO" id="GO:0019265">
    <property type="term" value="P:glycine biosynthetic process, by transamination of glyoxylate"/>
    <property type="evidence" value="ECO:0007669"/>
    <property type="project" value="TreeGrafter"/>
</dbReference>
<dbReference type="InterPro" id="IPR000192">
    <property type="entry name" value="Aminotrans_V_dom"/>
</dbReference>
<sequence length="334" mass="36759">MMGHRGKDFAELYASIQPGLKQIIGTTRPVYLAPSSAWGVMEAAIRNLTQKKVLNLCCGAFSDKWYDVALRCGIPAEKIQEEWGNYIKPDEVRSKLAEGGFDVVTLVHNETSTGVMNDVAAIAKVVKEFPDVLLVVDTVSSLSAVPVKMDEWGVDVIIAGVQKAFALPPGLNIFAISEAALERAKSTPDRGYYFDFLEFEKHAINNNTPTTPAISIIYGLQHQVRGMLAEGLENRYERHAFLNAMVHNWVAANGFKHFAPYGYQSKSLTAISNNREIDVPAYIEAIRAKHNILINGGYGKAKGITFRVSNMGDETVETMSEVLEAMSDILPGFI</sequence>
<keyword evidence="7" id="KW-0032">Aminotransferase</keyword>
<evidence type="ECO:0000256" key="3">
    <source>
        <dbReference type="ARBA" id="ARBA00022898"/>
    </source>
</evidence>
<keyword evidence="8" id="KW-1185">Reference proteome</keyword>
<name>A0A8J7MKC8_9BACT</name>
<dbReference type="Proteomes" id="UP000624703">
    <property type="component" value="Unassembled WGS sequence"/>
</dbReference>
<evidence type="ECO:0000256" key="4">
    <source>
        <dbReference type="PIRSR" id="PIRSR000524-1"/>
    </source>
</evidence>
<dbReference type="GO" id="GO:0008453">
    <property type="term" value="F:alanine-glyoxylate transaminase activity"/>
    <property type="evidence" value="ECO:0007669"/>
    <property type="project" value="TreeGrafter"/>
</dbReference>
<dbReference type="InterPro" id="IPR015421">
    <property type="entry name" value="PyrdxlP-dep_Trfase_major"/>
</dbReference>
<dbReference type="EMBL" id="JAENIM010000046">
    <property type="protein sequence ID" value="MBK1792613.1"/>
    <property type="molecule type" value="Genomic_DNA"/>
</dbReference>
<feature type="binding site" evidence="4">
    <location>
        <position position="307"/>
    </location>
    <ligand>
        <name>substrate</name>
    </ligand>
</feature>
<dbReference type="InterPro" id="IPR015422">
    <property type="entry name" value="PyrdxlP-dep_Trfase_small"/>
</dbReference>
<comment type="similarity">
    <text evidence="2">Belongs to the class-V pyridoxal-phosphate-dependent aminotransferase family.</text>
</comment>
<feature type="domain" description="Aminotransferase class V" evidence="6">
    <location>
        <begin position="65"/>
        <end position="258"/>
    </location>
</feature>
<evidence type="ECO:0000256" key="2">
    <source>
        <dbReference type="ARBA" id="ARBA00009236"/>
    </source>
</evidence>
<organism evidence="7 8">
    <name type="scientific">Persicirhabdus sediminis</name>
    <dbReference type="NCBI Taxonomy" id="454144"/>
    <lineage>
        <taxon>Bacteria</taxon>
        <taxon>Pseudomonadati</taxon>
        <taxon>Verrucomicrobiota</taxon>
        <taxon>Verrucomicrobiia</taxon>
        <taxon>Verrucomicrobiales</taxon>
        <taxon>Verrucomicrobiaceae</taxon>
        <taxon>Persicirhabdus</taxon>
    </lineage>
</organism>
<comment type="caution">
    <text evidence="7">The sequence shown here is derived from an EMBL/GenBank/DDBJ whole genome shotgun (WGS) entry which is preliminary data.</text>
</comment>
<gene>
    <name evidence="7" type="ORF">JIN82_15720</name>
</gene>